<keyword evidence="4" id="KW-1185">Reference proteome</keyword>
<dbReference type="RefSeq" id="WP_425583224.1">
    <property type="nucleotide sequence ID" value="NZ_BAABAQ010000001.1"/>
</dbReference>
<feature type="domain" description="DUF397" evidence="2">
    <location>
        <begin position="10"/>
        <end position="47"/>
    </location>
</feature>
<feature type="region of interest" description="Disordered" evidence="1">
    <location>
        <begin position="1"/>
        <end position="55"/>
    </location>
</feature>
<dbReference type="Proteomes" id="UP001501251">
    <property type="component" value="Unassembled WGS sequence"/>
</dbReference>
<accession>A0ABP8AAB8</accession>
<name>A0ABP8AAB8_9ACTN</name>
<evidence type="ECO:0000313" key="3">
    <source>
        <dbReference type="EMBL" id="GAA4180734.1"/>
    </source>
</evidence>
<comment type="caution">
    <text evidence="3">The sequence shown here is derived from an EMBL/GenBank/DDBJ whole genome shotgun (WGS) entry which is preliminary data.</text>
</comment>
<proteinExistence type="predicted"/>
<evidence type="ECO:0000313" key="4">
    <source>
        <dbReference type="Proteomes" id="UP001501251"/>
    </source>
</evidence>
<feature type="compositionally biased region" description="Basic and acidic residues" evidence="1">
    <location>
        <begin position="45"/>
        <end position="55"/>
    </location>
</feature>
<gene>
    <name evidence="3" type="ORF">GCM10022252_04030</name>
</gene>
<evidence type="ECO:0000256" key="1">
    <source>
        <dbReference type="SAM" id="MobiDB-lite"/>
    </source>
</evidence>
<sequence length="55" mass="5970">MPPSGLTGTAWRRSDYSGPDRDDRVEVTVNPSGPMPASTPAAWRDSLKDIRNGNL</sequence>
<evidence type="ECO:0000259" key="2">
    <source>
        <dbReference type="Pfam" id="PF04149"/>
    </source>
</evidence>
<dbReference type="Pfam" id="PF04149">
    <property type="entry name" value="DUF397"/>
    <property type="match status" value="1"/>
</dbReference>
<organism evidence="3 4">
    <name type="scientific">Streptosporangium oxazolinicum</name>
    <dbReference type="NCBI Taxonomy" id="909287"/>
    <lineage>
        <taxon>Bacteria</taxon>
        <taxon>Bacillati</taxon>
        <taxon>Actinomycetota</taxon>
        <taxon>Actinomycetes</taxon>
        <taxon>Streptosporangiales</taxon>
        <taxon>Streptosporangiaceae</taxon>
        <taxon>Streptosporangium</taxon>
    </lineage>
</organism>
<dbReference type="InterPro" id="IPR007278">
    <property type="entry name" value="DUF397"/>
</dbReference>
<feature type="compositionally biased region" description="Basic and acidic residues" evidence="1">
    <location>
        <begin position="12"/>
        <end position="26"/>
    </location>
</feature>
<reference evidence="4" key="1">
    <citation type="journal article" date="2019" name="Int. J. Syst. Evol. Microbiol.">
        <title>The Global Catalogue of Microorganisms (GCM) 10K type strain sequencing project: providing services to taxonomists for standard genome sequencing and annotation.</title>
        <authorList>
            <consortium name="The Broad Institute Genomics Platform"/>
            <consortium name="The Broad Institute Genome Sequencing Center for Infectious Disease"/>
            <person name="Wu L."/>
            <person name="Ma J."/>
        </authorList>
    </citation>
    <scope>NUCLEOTIDE SEQUENCE [LARGE SCALE GENOMIC DNA]</scope>
    <source>
        <strain evidence="4">JCM 17388</strain>
    </source>
</reference>
<dbReference type="EMBL" id="BAABAQ010000001">
    <property type="protein sequence ID" value="GAA4180734.1"/>
    <property type="molecule type" value="Genomic_DNA"/>
</dbReference>
<protein>
    <recommendedName>
        <fullName evidence="2">DUF397 domain-containing protein</fullName>
    </recommendedName>
</protein>